<evidence type="ECO:0000256" key="10">
    <source>
        <dbReference type="ARBA" id="ARBA00023186"/>
    </source>
</evidence>
<evidence type="ECO:0000256" key="1">
    <source>
        <dbReference type="ARBA" id="ARBA00004459"/>
    </source>
</evidence>
<name>A0A1C3ZWF8_9GAMM</name>
<dbReference type="GO" id="GO:0015031">
    <property type="term" value="P:protein transport"/>
    <property type="evidence" value="ECO:0007669"/>
    <property type="project" value="UniProtKB-KW"/>
</dbReference>
<dbReference type="NCBIfam" id="TIGR00548">
    <property type="entry name" value="lolB"/>
    <property type="match status" value="1"/>
</dbReference>
<dbReference type="CDD" id="cd16326">
    <property type="entry name" value="LolB"/>
    <property type="match status" value="1"/>
</dbReference>
<evidence type="ECO:0000256" key="5">
    <source>
        <dbReference type="ARBA" id="ARBA00022448"/>
    </source>
</evidence>
<dbReference type="Proteomes" id="UP000199698">
    <property type="component" value="Unassembled WGS sequence"/>
</dbReference>
<dbReference type="EMBL" id="FMBA01000007">
    <property type="protein sequence ID" value="SCB86744.1"/>
    <property type="molecule type" value="Genomic_DNA"/>
</dbReference>
<comment type="subcellular location">
    <subcellularLocation>
        <location evidence="1 13">Cell outer membrane</location>
        <topology evidence="1 13">Lipid-anchor</topology>
    </subcellularLocation>
</comment>
<evidence type="ECO:0000313" key="15">
    <source>
        <dbReference type="Proteomes" id="UP000199698"/>
    </source>
</evidence>
<dbReference type="GO" id="GO:0009279">
    <property type="term" value="C:cell outer membrane"/>
    <property type="evidence" value="ECO:0007669"/>
    <property type="project" value="UniProtKB-SubCell"/>
</dbReference>
<dbReference type="AlphaFoldDB" id="A0A1C3ZWF8"/>
<keyword evidence="7 13" id="KW-0653">Protein transport</keyword>
<keyword evidence="12 13" id="KW-0449">Lipoprotein</keyword>
<dbReference type="InterPro" id="IPR029046">
    <property type="entry name" value="LolA/LolB/LppX"/>
</dbReference>
<keyword evidence="5 13" id="KW-0813">Transport</keyword>
<proteinExistence type="inferred from homology"/>
<keyword evidence="6 13" id="KW-0732">Signal</keyword>
<gene>
    <name evidence="13" type="primary">lolB</name>
    <name evidence="14" type="ORF">GA0061080_10076</name>
</gene>
<accession>A0A1C3ZWF8</accession>
<dbReference type="PROSITE" id="PS51257">
    <property type="entry name" value="PROKAR_LIPOPROTEIN"/>
    <property type="match status" value="1"/>
</dbReference>
<dbReference type="InterPro" id="IPR004565">
    <property type="entry name" value="OM_lipoprot_LolB"/>
</dbReference>
<evidence type="ECO:0000256" key="4">
    <source>
        <dbReference type="ARBA" id="ARBA00016202"/>
    </source>
</evidence>
<dbReference type="GO" id="GO:0044874">
    <property type="term" value="P:lipoprotein localization to outer membrane"/>
    <property type="evidence" value="ECO:0007669"/>
    <property type="project" value="UniProtKB-UniRule"/>
</dbReference>
<evidence type="ECO:0000256" key="7">
    <source>
        <dbReference type="ARBA" id="ARBA00022927"/>
    </source>
</evidence>
<dbReference type="SUPFAM" id="SSF89392">
    <property type="entry name" value="Prokaryotic lipoproteins and lipoprotein localization factors"/>
    <property type="match status" value="1"/>
</dbReference>
<evidence type="ECO:0000256" key="9">
    <source>
        <dbReference type="ARBA" id="ARBA00023139"/>
    </source>
</evidence>
<protein>
    <recommendedName>
        <fullName evidence="4 13">Outer-membrane lipoprotein LolB</fullName>
    </recommendedName>
</protein>
<keyword evidence="9 13" id="KW-0564">Palmitate</keyword>
<evidence type="ECO:0000256" key="11">
    <source>
        <dbReference type="ARBA" id="ARBA00023237"/>
    </source>
</evidence>
<comment type="similarity">
    <text evidence="2 13">Belongs to the LolB family.</text>
</comment>
<keyword evidence="11 13" id="KW-0998">Cell outer membrane</keyword>
<evidence type="ECO:0000256" key="13">
    <source>
        <dbReference type="HAMAP-Rule" id="MF_00233"/>
    </source>
</evidence>
<dbReference type="STRING" id="1798183.GA0061080_10076"/>
<comment type="subunit">
    <text evidence="3 13">Monomer.</text>
</comment>
<evidence type="ECO:0000256" key="12">
    <source>
        <dbReference type="ARBA" id="ARBA00023288"/>
    </source>
</evidence>
<keyword evidence="15" id="KW-1185">Reference proteome</keyword>
<dbReference type="Pfam" id="PF03550">
    <property type="entry name" value="LolB"/>
    <property type="match status" value="1"/>
</dbReference>
<evidence type="ECO:0000256" key="2">
    <source>
        <dbReference type="ARBA" id="ARBA00009696"/>
    </source>
</evidence>
<reference evidence="15" key="1">
    <citation type="submission" date="2016-08" db="EMBL/GenBank/DDBJ databases">
        <authorList>
            <person name="Varghese N."/>
            <person name="Submissions Spin"/>
        </authorList>
    </citation>
    <scope>NUCLEOTIDE SEQUENCE [LARGE SCALE GENOMIC DNA]</scope>
    <source>
        <strain evidence="15">R-53144</strain>
    </source>
</reference>
<dbReference type="OrthoDB" id="9797618at2"/>
<keyword evidence="8 13" id="KW-0472">Membrane</keyword>
<evidence type="ECO:0000256" key="3">
    <source>
        <dbReference type="ARBA" id="ARBA00011245"/>
    </source>
</evidence>
<dbReference type="Gene3D" id="2.50.20.10">
    <property type="entry name" value="Lipoprotein localisation LolA/LolB/LppX"/>
    <property type="match status" value="1"/>
</dbReference>
<sequence length="206" mass="23821">MSKIKYIFVFILPLLITACQITKSQNNTSIEQQWQIRQQNLKQINTFQVKGSIAYISDKSRNYGRFLIAQQSTDNYQVKLTSPIGSNILTLNAEPNYAQLVDKDGRNYQDTNVENLMKKISNVNIPLNSLHNWLKGFSDNINTDKLDSSGRLLSTVFIQNNNKWTLKIPSYSTYTYQNKKIDLPATIELTHEDEVVRLKISDWILR</sequence>
<dbReference type="RefSeq" id="WP_091120768.1">
    <property type="nucleotide sequence ID" value="NZ_FMBA01000007.1"/>
</dbReference>
<evidence type="ECO:0000256" key="8">
    <source>
        <dbReference type="ARBA" id="ARBA00023136"/>
    </source>
</evidence>
<dbReference type="HAMAP" id="MF_00233">
    <property type="entry name" value="LolB"/>
    <property type="match status" value="1"/>
</dbReference>
<keyword evidence="10 13" id="KW-0143">Chaperone</keyword>
<organism evidence="14 15">
    <name type="scientific">Gilliamella intestini</name>
    <dbReference type="NCBI Taxonomy" id="1798183"/>
    <lineage>
        <taxon>Bacteria</taxon>
        <taxon>Pseudomonadati</taxon>
        <taxon>Pseudomonadota</taxon>
        <taxon>Gammaproteobacteria</taxon>
        <taxon>Orbales</taxon>
        <taxon>Orbaceae</taxon>
        <taxon>Gilliamella</taxon>
    </lineage>
</organism>
<evidence type="ECO:0000256" key="6">
    <source>
        <dbReference type="ARBA" id="ARBA00022729"/>
    </source>
</evidence>
<evidence type="ECO:0000313" key="14">
    <source>
        <dbReference type="EMBL" id="SCB86744.1"/>
    </source>
</evidence>
<comment type="function">
    <text evidence="13">Plays a critical role in the incorporation of lipoproteins in the outer membrane after they are released by the LolA protein.</text>
</comment>